<evidence type="ECO:0000256" key="2">
    <source>
        <dbReference type="ARBA" id="ARBA00012438"/>
    </source>
</evidence>
<accession>A0ABP6RK40</accession>
<keyword evidence="5" id="KW-0418">Kinase</keyword>
<dbReference type="EC" id="2.7.13.3" evidence="2"/>
<evidence type="ECO:0000256" key="3">
    <source>
        <dbReference type="ARBA" id="ARBA00022553"/>
    </source>
</evidence>
<keyword evidence="7" id="KW-1185">Reference proteome</keyword>
<evidence type="ECO:0000256" key="4">
    <source>
        <dbReference type="ARBA" id="ARBA00022679"/>
    </source>
</evidence>
<sequence>MALLFGLDHLATRARRNAENLIILGGGRPGRRWSRPIELADVLRSAVAETKHYARVRVQRPPDLALHGDAVADTVHLLAELLDNATSFSPPESG</sequence>
<evidence type="ECO:0000256" key="5">
    <source>
        <dbReference type="ARBA" id="ARBA00022777"/>
    </source>
</evidence>
<comment type="caution">
    <text evidence="6">The sequence shown here is derived from an EMBL/GenBank/DDBJ whole genome shotgun (WGS) entry which is preliminary data.</text>
</comment>
<name>A0ABP6RK40_9PSEU</name>
<dbReference type="Proteomes" id="UP001500483">
    <property type="component" value="Unassembled WGS sequence"/>
</dbReference>
<dbReference type="InterPro" id="IPR050428">
    <property type="entry name" value="TCS_sensor_his_kinase"/>
</dbReference>
<dbReference type="RefSeq" id="WP_344924413.1">
    <property type="nucleotide sequence ID" value="NZ_BAAAYK010000024.1"/>
</dbReference>
<proteinExistence type="predicted"/>
<evidence type="ECO:0000313" key="7">
    <source>
        <dbReference type="Proteomes" id="UP001500483"/>
    </source>
</evidence>
<gene>
    <name evidence="6" type="ORF">GCM10020366_08730</name>
</gene>
<reference evidence="7" key="1">
    <citation type="journal article" date="2019" name="Int. J. Syst. Evol. Microbiol.">
        <title>The Global Catalogue of Microorganisms (GCM) 10K type strain sequencing project: providing services to taxonomists for standard genome sequencing and annotation.</title>
        <authorList>
            <consortium name="The Broad Institute Genomics Platform"/>
            <consortium name="The Broad Institute Genome Sequencing Center for Infectious Disease"/>
            <person name="Wu L."/>
            <person name="Ma J."/>
        </authorList>
    </citation>
    <scope>NUCLEOTIDE SEQUENCE [LARGE SCALE GENOMIC DNA]</scope>
    <source>
        <strain evidence="7">JCM 9687</strain>
    </source>
</reference>
<dbReference type="PANTHER" id="PTHR45436">
    <property type="entry name" value="SENSOR HISTIDINE KINASE YKOH"/>
    <property type="match status" value="1"/>
</dbReference>
<keyword evidence="3" id="KW-0597">Phosphoprotein</keyword>
<keyword evidence="4" id="KW-0808">Transferase</keyword>
<dbReference type="PANTHER" id="PTHR45436:SF5">
    <property type="entry name" value="SENSOR HISTIDINE KINASE TRCS"/>
    <property type="match status" value="1"/>
</dbReference>
<comment type="catalytic activity">
    <reaction evidence="1">
        <text>ATP + protein L-histidine = ADP + protein N-phospho-L-histidine.</text>
        <dbReference type="EC" id="2.7.13.3"/>
    </reaction>
</comment>
<evidence type="ECO:0000313" key="6">
    <source>
        <dbReference type="EMBL" id="GAA3353878.1"/>
    </source>
</evidence>
<evidence type="ECO:0000256" key="1">
    <source>
        <dbReference type="ARBA" id="ARBA00000085"/>
    </source>
</evidence>
<organism evidence="6 7">
    <name type="scientific">Saccharopolyspora gregorii</name>
    <dbReference type="NCBI Taxonomy" id="33914"/>
    <lineage>
        <taxon>Bacteria</taxon>
        <taxon>Bacillati</taxon>
        <taxon>Actinomycetota</taxon>
        <taxon>Actinomycetes</taxon>
        <taxon>Pseudonocardiales</taxon>
        <taxon>Pseudonocardiaceae</taxon>
        <taxon>Saccharopolyspora</taxon>
    </lineage>
</organism>
<dbReference type="EMBL" id="BAAAYK010000024">
    <property type="protein sequence ID" value="GAA3353878.1"/>
    <property type="molecule type" value="Genomic_DNA"/>
</dbReference>
<protein>
    <recommendedName>
        <fullName evidence="2">histidine kinase</fullName>
        <ecNumber evidence="2">2.7.13.3</ecNumber>
    </recommendedName>
</protein>